<evidence type="ECO:0000313" key="2">
    <source>
        <dbReference type="Proteomes" id="UP001499987"/>
    </source>
</evidence>
<dbReference type="Gene3D" id="1.25.40.10">
    <property type="entry name" value="Tetratricopeptide repeat domain"/>
    <property type="match status" value="2"/>
</dbReference>
<dbReference type="InterPro" id="IPR011990">
    <property type="entry name" value="TPR-like_helical_dom_sf"/>
</dbReference>
<dbReference type="EMBL" id="BAAALD010000195">
    <property type="protein sequence ID" value="GAA1129278.1"/>
    <property type="molecule type" value="Genomic_DNA"/>
</dbReference>
<evidence type="ECO:0000313" key="1">
    <source>
        <dbReference type="EMBL" id="GAA1129278.1"/>
    </source>
</evidence>
<name>A0ABP4EXB5_9ACTN</name>
<dbReference type="Proteomes" id="UP001499987">
    <property type="component" value="Unassembled WGS sequence"/>
</dbReference>
<gene>
    <name evidence="1" type="ORF">GCM10009663_77850</name>
</gene>
<keyword evidence="2" id="KW-1185">Reference proteome</keyword>
<comment type="caution">
    <text evidence="1">The sequence shown here is derived from an EMBL/GenBank/DDBJ whole genome shotgun (WGS) entry which is preliminary data.</text>
</comment>
<organism evidence="1 2">
    <name type="scientific">Kitasatospora arboriphila</name>
    <dbReference type="NCBI Taxonomy" id="258052"/>
    <lineage>
        <taxon>Bacteria</taxon>
        <taxon>Bacillati</taxon>
        <taxon>Actinomycetota</taxon>
        <taxon>Actinomycetes</taxon>
        <taxon>Kitasatosporales</taxon>
        <taxon>Streptomycetaceae</taxon>
        <taxon>Kitasatospora</taxon>
    </lineage>
</organism>
<dbReference type="RefSeq" id="WP_344628520.1">
    <property type="nucleotide sequence ID" value="NZ_BAAALD010000195.1"/>
</dbReference>
<accession>A0ABP4EXB5</accession>
<reference evidence="2" key="1">
    <citation type="journal article" date="2019" name="Int. J. Syst. Evol. Microbiol.">
        <title>The Global Catalogue of Microorganisms (GCM) 10K type strain sequencing project: providing services to taxonomists for standard genome sequencing and annotation.</title>
        <authorList>
            <consortium name="The Broad Institute Genomics Platform"/>
            <consortium name="The Broad Institute Genome Sequencing Center for Infectious Disease"/>
            <person name="Wu L."/>
            <person name="Ma J."/>
        </authorList>
    </citation>
    <scope>NUCLEOTIDE SEQUENCE [LARGE SCALE GENOMIC DNA]</scope>
    <source>
        <strain evidence="2">JCM 13002</strain>
    </source>
</reference>
<proteinExistence type="predicted"/>
<sequence>MNLDDLQWQLDNHGGVPPRVVDAIVERGALEQLVEAAREREDWFCAQAAVRGLCAAGAFERAWSVIEPFAVTGWQPALRVGADVLVRSGRVREALELAHPEGGDGKPLGVWQDYAEVLVEAGRVDEAIDMLVPYLREDWALLRSLVRMTEGQGRDERVLKLLTPIAEEFRASPGRCGVRDLWIALPLQALVLERSGRVDEAIHQLGADVAARRYGPQNTVDYYTQMLARNGKIEELHELATGPQQRDASRPYVEALENLDRADEAEAFLRERIRATEYPTGYESQLLVLLAGQGRFDEAVAAVAHTFDDLYDSNLLQPAMLVLAEHGRPDLALELTEGRRSVEFMEESGQYWLPSTRWWLMGEAGRCREAIAEIEAIRDAEPPSPFEVDDRNATIGLLLAKDGREEEAVAHLRQCPGYGVTTELALVLAGQGRFAEAIAAIPGVAAQREEKRREQAYWDERKKAAGDRGCTEEPPF</sequence>
<evidence type="ECO:0008006" key="3">
    <source>
        <dbReference type="Google" id="ProtNLM"/>
    </source>
</evidence>
<protein>
    <recommendedName>
        <fullName evidence="3">Tetratricopeptide repeat protein</fullName>
    </recommendedName>
</protein>